<dbReference type="PANTHER" id="PTHR19338:SF73">
    <property type="entry name" value="DISEASE RESISTANCE PROTEIN RGA2-LIKE"/>
    <property type="match status" value="1"/>
</dbReference>
<dbReference type="Proteomes" id="UP001210211">
    <property type="component" value="Unassembled WGS sequence"/>
</dbReference>
<evidence type="ECO:0000256" key="1">
    <source>
        <dbReference type="ARBA" id="ARBA00008894"/>
    </source>
</evidence>
<accession>A0AAD5ZQH2</accession>
<dbReference type="SUPFAM" id="SSF52540">
    <property type="entry name" value="P-loop containing nucleoside triphosphate hydrolases"/>
    <property type="match status" value="1"/>
</dbReference>
<gene>
    <name evidence="7" type="ORF">LUZ61_005871</name>
</gene>
<comment type="similarity">
    <text evidence="1">Belongs to the disease resistance NB-LRR family.</text>
</comment>
<evidence type="ECO:0000259" key="6">
    <source>
        <dbReference type="Pfam" id="PF18052"/>
    </source>
</evidence>
<dbReference type="Gene3D" id="1.20.5.4130">
    <property type="match status" value="1"/>
</dbReference>
<evidence type="ECO:0000313" key="8">
    <source>
        <dbReference type="Proteomes" id="UP001210211"/>
    </source>
</evidence>
<dbReference type="PANTHER" id="PTHR19338">
    <property type="entry name" value="TRANSLOCASE OF INNER MITOCHONDRIAL MEMBRANE 13 HOMOLOG"/>
    <property type="match status" value="1"/>
</dbReference>
<evidence type="ECO:0000256" key="2">
    <source>
        <dbReference type="ARBA" id="ARBA00022614"/>
    </source>
</evidence>
<keyword evidence="8" id="KW-1185">Reference proteome</keyword>
<evidence type="ECO:0000256" key="4">
    <source>
        <dbReference type="ARBA" id="ARBA00022741"/>
    </source>
</evidence>
<dbReference type="CDD" id="cd14798">
    <property type="entry name" value="RX-CC_like"/>
    <property type="match status" value="1"/>
</dbReference>
<feature type="domain" description="Disease resistance N-terminal" evidence="6">
    <location>
        <begin position="6"/>
        <end position="84"/>
    </location>
</feature>
<dbReference type="AlphaFoldDB" id="A0AAD5ZQH2"/>
<dbReference type="GO" id="GO:0006952">
    <property type="term" value="P:defense response"/>
    <property type="evidence" value="ECO:0007669"/>
    <property type="project" value="UniProtKB-KW"/>
</dbReference>
<keyword evidence="5" id="KW-0611">Plant defense</keyword>
<sequence>MAEVLLGAVLQKLTNFTVDKAIEKALSSYGIREEVGKLSRELNYIKAFIEDADRKQIVEKRQMQLVKDIIDIAYQIEDAVDIFYSECPEKLPGIRGHLGWLPKKISKFPFLYQFQEEIKKIQSRIREINEFRERYGITMLGTGDKIPPPNTELNLIFDDSDVIGFDTHRDNVVKCLLDEAYRSLAVVSIWGSGGLGKTTLARKVCNR</sequence>
<dbReference type="InterPro" id="IPR038005">
    <property type="entry name" value="RX-like_CC"/>
</dbReference>
<evidence type="ECO:0000256" key="5">
    <source>
        <dbReference type="ARBA" id="ARBA00022821"/>
    </source>
</evidence>
<protein>
    <recommendedName>
        <fullName evidence="6">Disease resistance N-terminal domain-containing protein</fullName>
    </recommendedName>
</protein>
<dbReference type="InterPro" id="IPR027417">
    <property type="entry name" value="P-loop_NTPase"/>
</dbReference>
<reference evidence="7 8" key="1">
    <citation type="journal article" date="2022" name="Cell">
        <title>Repeat-based holocentromeres influence genome architecture and karyotype evolution.</title>
        <authorList>
            <person name="Hofstatter P.G."/>
            <person name="Thangavel G."/>
            <person name="Lux T."/>
            <person name="Neumann P."/>
            <person name="Vondrak T."/>
            <person name="Novak P."/>
            <person name="Zhang M."/>
            <person name="Costa L."/>
            <person name="Castellani M."/>
            <person name="Scott A."/>
            <person name="Toegelov H."/>
            <person name="Fuchs J."/>
            <person name="Mata-Sucre Y."/>
            <person name="Dias Y."/>
            <person name="Vanzela A.L.L."/>
            <person name="Huettel B."/>
            <person name="Almeida C.C.S."/>
            <person name="Simkova H."/>
            <person name="Souza G."/>
            <person name="Pedrosa-Harand A."/>
            <person name="Macas J."/>
            <person name="Mayer K.F.X."/>
            <person name="Houben A."/>
            <person name="Marques A."/>
        </authorList>
    </citation>
    <scope>NUCLEOTIDE SEQUENCE [LARGE SCALE GENOMIC DNA]</scope>
    <source>
        <strain evidence="7">RhyTen1mFocal</strain>
    </source>
</reference>
<dbReference type="EMBL" id="JAMRDG010000001">
    <property type="protein sequence ID" value="KAJ3702166.1"/>
    <property type="molecule type" value="Genomic_DNA"/>
</dbReference>
<comment type="caution">
    <text evidence="7">The sequence shown here is derived from an EMBL/GenBank/DDBJ whole genome shotgun (WGS) entry which is preliminary data.</text>
</comment>
<dbReference type="GO" id="GO:0000166">
    <property type="term" value="F:nucleotide binding"/>
    <property type="evidence" value="ECO:0007669"/>
    <property type="project" value="UniProtKB-KW"/>
</dbReference>
<name>A0AAD5ZQH2_9POAL</name>
<evidence type="ECO:0000313" key="7">
    <source>
        <dbReference type="EMBL" id="KAJ3702166.1"/>
    </source>
</evidence>
<organism evidence="7 8">
    <name type="scientific">Rhynchospora tenuis</name>
    <dbReference type="NCBI Taxonomy" id="198213"/>
    <lineage>
        <taxon>Eukaryota</taxon>
        <taxon>Viridiplantae</taxon>
        <taxon>Streptophyta</taxon>
        <taxon>Embryophyta</taxon>
        <taxon>Tracheophyta</taxon>
        <taxon>Spermatophyta</taxon>
        <taxon>Magnoliopsida</taxon>
        <taxon>Liliopsida</taxon>
        <taxon>Poales</taxon>
        <taxon>Cyperaceae</taxon>
        <taxon>Cyperoideae</taxon>
        <taxon>Rhynchosporeae</taxon>
        <taxon>Rhynchospora</taxon>
    </lineage>
</organism>
<dbReference type="Pfam" id="PF18052">
    <property type="entry name" value="Rx_N"/>
    <property type="match status" value="1"/>
</dbReference>
<keyword evidence="3" id="KW-0677">Repeat</keyword>
<dbReference type="Gene3D" id="3.40.50.300">
    <property type="entry name" value="P-loop containing nucleotide triphosphate hydrolases"/>
    <property type="match status" value="1"/>
</dbReference>
<dbReference type="InterPro" id="IPR041118">
    <property type="entry name" value="Rx_N"/>
</dbReference>
<evidence type="ECO:0000256" key="3">
    <source>
        <dbReference type="ARBA" id="ARBA00022737"/>
    </source>
</evidence>
<proteinExistence type="inferred from homology"/>
<keyword evidence="4" id="KW-0547">Nucleotide-binding</keyword>
<keyword evidence="2" id="KW-0433">Leucine-rich repeat</keyword>